<organism evidence="3 4">
    <name type="scientific">Flavobacterium ponti</name>
    <dbReference type="NCBI Taxonomy" id="665133"/>
    <lineage>
        <taxon>Bacteria</taxon>
        <taxon>Pseudomonadati</taxon>
        <taxon>Bacteroidota</taxon>
        <taxon>Flavobacteriia</taxon>
        <taxon>Flavobacteriales</taxon>
        <taxon>Flavobacteriaceae</taxon>
        <taxon>Flavobacterium</taxon>
    </lineage>
</organism>
<evidence type="ECO:0000256" key="1">
    <source>
        <dbReference type="SAM" id="SignalP"/>
    </source>
</evidence>
<proteinExistence type="predicted"/>
<feature type="chain" id="PRO_5046280750" evidence="1">
    <location>
        <begin position="29"/>
        <end position="1046"/>
    </location>
</feature>
<feature type="non-terminal residue" evidence="3">
    <location>
        <position position="1046"/>
    </location>
</feature>
<dbReference type="Gene3D" id="2.60.40.10">
    <property type="entry name" value="Immunoglobulins"/>
    <property type="match status" value="3"/>
</dbReference>
<dbReference type="Pfam" id="PF00041">
    <property type="entry name" value="fn3"/>
    <property type="match status" value="3"/>
</dbReference>
<feature type="domain" description="Fibronectin type-III" evidence="2">
    <location>
        <begin position="912"/>
        <end position="1002"/>
    </location>
</feature>
<feature type="domain" description="Fibronectin type-III" evidence="2">
    <location>
        <begin position="417"/>
        <end position="511"/>
    </location>
</feature>
<keyword evidence="1" id="KW-0732">Signal</keyword>
<dbReference type="SUPFAM" id="SSF49265">
    <property type="entry name" value="Fibronectin type III"/>
    <property type="match status" value="3"/>
</dbReference>
<sequence>MKKTTLKQMFLMIVLIGLFSTSFESVSAQCIRPDAFGNVVSNNSGLLQGITTCAYSSAEYSTVTGLTLGEDYVFAAQTGTVSGSGTHIYVTITDTSNTVIQHGQSPQTVTNIAVTGVRIHLSDDASCAGTANCHNTTVLLITSCIVPSGLSSTNVTTTTADISWVAPVNVPSSGYDYYYSTSNTAPTGTTTPSGNVASGTTANLTGLNPSSQYYYWVRSNCGTETSSWSSSGTFTTACVAITVPSTETFSTFIPACWEKASGGDTNTGPTNPGAGNWYEDGFGNVGTTGAIKYNFYTSNTNDWFISPQYIIPATGYEIKFDAAATQFNSTSAPTTPWESDDVLEVLASTGTGNWTVLYTFDTNNAPSNTGSINIININAFAGQTVRFAFRMVEGSNDGAADIEFFVDNFQVRQTPSCPEPISLSVSTIATTSVALAWIEMGSSTTWNIEYGPAGYTQGTGGTLVSGVTTNPYVLNGLTANTQYDYYVQADCGGTSGTSYWTGPFTFTTACVPFGNFTENFDTTPSGGLTNCWYKIVNSTSGFARVSIEDNLAFTEPNSAELYNSDDVNSTLLLITPNLIDLPNGTHRLKFRVSGGTNYAMEVGTMTDPTNETTYNGVEPFQALDGFNEFIVDFSTVTTTDHYIAFKHLNFGSYQTIKIDNVVWEPIPATVPSCASNIVVTPDPACGNFATSFAWDATLGADGYRITIGTTSGGNDVVDNVDLGNVTAYSHTGNFNTTYYFTLTPYNLVGDAVSCSELSYTTFATGCYCTSLPTSNDDLGITNVQLGTTAFPTTDVTYFDHTATSVSLPQSVNTNVQISFATGYTYNTYIWIDFNDNLTFDASELVFTGESTNANPTVLDASFIMPVTATLGTHRMRIATADYLPAPDPCYSGSYGVTLDFSVNIIPAPSCIPPTALTATNITNVSVDLGWTENGTATVWDIEWGTSGFTPTGTPNITGTTTNPHNLMGLTSNTAYSFYVRSSCGTNGESTWSGPFSFTTNCDATNVPYVMDFETATVPALPSCTAIENVGTGNLWTVSNNPGYGFT</sequence>
<evidence type="ECO:0000259" key="2">
    <source>
        <dbReference type="PROSITE" id="PS50853"/>
    </source>
</evidence>
<accession>A0ABV9P623</accession>
<dbReference type="SMART" id="SM00060">
    <property type="entry name" value="FN3"/>
    <property type="match status" value="3"/>
</dbReference>
<protein>
    <submittedName>
        <fullName evidence="3">Fibronectin type III domain-containing protein</fullName>
    </submittedName>
</protein>
<keyword evidence="4" id="KW-1185">Reference proteome</keyword>
<dbReference type="Pfam" id="PF20009">
    <property type="entry name" value="GEVED"/>
    <property type="match status" value="1"/>
</dbReference>
<feature type="domain" description="Fibronectin type-III" evidence="2">
    <location>
        <begin position="146"/>
        <end position="239"/>
    </location>
</feature>
<dbReference type="PROSITE" id="PS50853">
    <property type="entry name" value="FN3"/>
    <property type="match status" value="3"/>
</dbReference>
<feature type="signal peptide" evidence="1">
    <location>
        <begin position="1"/>
        <end position="28"/>
    </location>
</feature>
<gene>
    <name evidence="3" type="ORF">ACFO3U_07625</name>
</gene>
<dbReference type="InterPro" id="IPR036116">
    <property type="entry name" value="FN3_sf"/>
</dbReference>
<reference evidence="4" key="1">
    <citation type="journal article" date="2019" name="Int. J. Syst. Evol. Microbiol.">
        <title>The Global Catalogue of Microorganisms (GCM) 10K type strain sequencing project: providing services to taxonomists for standard genome sequencing and annotation.</title>
        <authorList>
            <consortium name="The Broad Institute Genomics Platform"/>
            <consortium name="The Broad Institute Genome Sequencing Center for Infectious Disease"/>
            <person name="Wu L."/>
            <person name="Ma J."/>
        </authorList>
    </citation>
    <scope>NUCLEOTIDE SEQUENCE [LARGE SCALE GENOMIC DNA]</scope>
    <source>
        <strain evidence="4">CCUG 50349</strain>
    </source>
</reference>
<dbReference type="CDD" id="cd00063">
    <property type="entry name" value="FN3"/>
    <property type="match status" value="3"/>
</dbReference>
<dbReference type="InterPro" id="IPR045474">
    <property type="entry name" value="GEVED"/>
</dbReference>
<dbReference type="Proteomes" id="UP001595885">
    <property type="component" value="Unassembled WGS sequence"/>
</dbReference>
<evidence type="ECO:0000313" key="3">
    <source>
        <dbReference type="EMBL" id="MFC4739860.1"/>
    </source>
</evidence>
<dbReference type="EMBL" id="JBHSGW010000013">
    <property type="protein sequence ID" value="MFC4739860.1"/>
    <property type="molecule type" value="Genomic_DNA"/>
</dbReference>
<dbReference type="RefSeq" id="WP_379740105.1">
    <property type="nucleotide sequence ID" value="NZ_JBHSGW010000013.1"/>
</dbReference>
<comment type="caution">
    <text evidence="3">The sequence shown here is derived from an EMBL/GenBank/DDBJ whole genome shotgun (WGS) entry which is preliminary data.</text>
</comment>
<name>A0ABV9P623_9FLAO</name>
<dbReference type="InterPro" id="IPR003961">
    <property type="entry name" value="FN3_dom"/>
</dbReference>
<dbReference type="InterPro" id="IPR013783">
    <property type="entry name" value="Ig-like_fold"/>
</dbReference>
<evidence type="ECO:0000313" key="4">
    <source>
        <dbReference type="Proteomes" id="UP001595885"/>
    </source>
</evidence>